<gene>
    <name evidence="2" type="ORF">DEO72_LG5g121</name>
</gene>
<feature type="compositionally biased region" description="Polar residues" evidence="1">
    <location>
        <begin position="227"/>
        <end position="238"/>
    </location>
</feature>
<dbReference type="Proteomes" id="UP000501690">
    <property type="component" value="Linkage Group LG5"/>
</dbReference>
<dbReference type="AlphaFoldDB" id="A0A4D6LUE5"/>
<feature type="region of interest" description="Disordered" evidence="1">
    <location>
        <begin position="209"/>
        <end position="243"/>
    </location>
</feature>
<sequence length="260" mass="28480">MGNSPSGPRLLGNGKYSSYNITLGKATTISVTKDLSGWKLVYDVDGMTSTLSILKTAGRNSGDNKVRIDIVDCIYSKTVRPRPRERFTLVVEENEETGGLGTNGTRMGFLSQEMKRSNEKRRNMVTVAHYYVNNGGGGGGNFGASGGVDIGFSVVVKIGMLHGHLDFSVDGPVEHPSSALLYMIEEVIQARTWKRPACPHCKTIQSQRRWLSESEDSDTTFPAPPSHGTQQTTSNNGRFNGDGIGSMIRANKVSFNKWWR</sequence>
<evidence type="ECO:0000313" key="2">
    <source>
        <dbReference type="EMBL" id="QCD92063.1"/>
    </source>
</evidence>
<keyword evidence="3" id="KW-1185">Reference proteome</keyword>
<dbReference type="EMBL" id="CP039349">
    <property type="protein sequence ID" value="QCD92063.1"/>
    <property type="molecule type" value="Genomic_DNA"/>
</dbReference>
<organism evidence="2 3">
    <name type="scientific">Vigna unguiculata</name>
    <name type="common">Cowpea</name>
    <dbReference type="NCBI Taxonomy" id="3917"/>
    <lineage>
        <taxon>Eukaryota</taxon>
        <taxon>Viridiplantae</taxon>
        <taxon>Streptophyta</taxon>
        <taxon>Embryophyta</taxon>
        <taxon>Tracheophyta</taxon>
        <taxon>Spermatophyta</taxon>
        <taxon>Magnoliopsida</taxon>
        <taxon>eudicotyledons</taxon>
        <taxon>Gunneridae</taxon>
        <taxon>Pentapetalae</taxon>
        <taxon>rosids</taxon>
        <taxon>fabids</taxon>
        <taxon>Fabales</taxon>
        <taxon>Fabaceae</taxon>
        <taxon>Papilionoideae</taxon>
        <taxon>50 kb inversion clade</taxon>
        <taxon>NPAAA clade</taxon>
        <taxon>indigoferoid/millettioid clade</taxon>
        <taxon>Phaseoleae</taxon>
        <taxon>Vigna</taxon>
    </lineage>
</organism>
<accession>A0A4D6LUE5</accession>
<proteinExistence type="predicted"/>
<reference evidence="2 3" key="1">
    <citation type="submission" date="2019-04" db="EMBL/GenBank/DDBJ databases">
        <title>An improved genome assembly and genetic linkage map for asparagus bean, Vigna unguiculata ssp. sesquipedialis.</title>
        <authorList>
            <person name="Xia Q."/>
            <person name="Zhang R."/>
            <person name="Dong Y."/>
        </authorList>
    </citation>
    <scope>NUCLEOTIDE SEQUENCE [LARGE SCALE GENOMIC DNA]</scope>
    <source>
        <tissue evidence="2">Leaf</tissue>
    </source>
</reference>
<evidence type="ECO:0000313" key="3">
    <source>
        <dbReference type="Proteomes" id="UP000501690"/>
    </source>
</evidence>
<evidence type="ECO:0000256" key="1">
    <source>
        <dbReference type="SAM" id="MobiDB-lite"/>
    </source>
</evidence>
<name>A0A4D6LUE5_VIGUN</name>
<protein>
    <submittedName>
        <fullName evidence="2">Uncharacterized protein</fullName>
    </submittedName>
</protein>